<name>A0A225W4R8_9STRA</name>
<evidence type="ECO:0000313" key="3">
    <source>
        <dbReference type="Proteomes" id="UP000198211"/>
    </source>
</evidence>
<reference evidence="3" key="1">
    <citation type="submission" date="2017-03" db="EMBL/GenBank/DDBJ databases">
        <title>Phytopthora megakarya and P. palmivora, two closely related causual agents of cacao black pod achieved similar genome size and gene model numbers by different mechanisms.</title>
        <authorList>
            <person name="Ali S."/>
            <person name="Shao J."/>
            <person name="Larry D.J."/>
            <person name="Kronmiller B."/>
            <person name="Shen D."/>
            <person name="Strem M.D."/>
            <person name="Melnick R.L."/>
            <person name="Guiltinan M.J."/>
            <person name="Tyler B.M."/>
            <person name="Meinhardt L.W."/>
            <person name="Bailey B.A."/>
        </authorList>
    </citation>
    <scope>NUCLEOTIDE SEQUENCE [LARGE SCALE GENOMIC DNA]</scope>
    <source>
        <strain evidence="3">zdho120</strain>
    </source>
</reference>
<dbReference type="Pfam" id="PF17919">
    <property type="entry name" value="RT_RNaseH_2"/>
    <property type="match status" value="1"/>
</dbReference>
<organism evidence="2 3">
    <name type="scientific">Phytophthora megakarya</name>
    <dbReference type="NCBI Taxonomy" id="4795"/>
    <lineage>
        <taxon>Eukaryota</taxon>
        <taxon>Sar</taxon>
        <taxon>Stramenopiles</taxon>
        <taxon>Oomycota</taxon>
        <taxon>Peronosporomycetes</taxon>
        <taxon>Peronosporales</taxon>
        <taxon>Peronosporaceae</taxon>
        <taxon>Phytophthora</taxon>
    </lineage>
</organism>
<comment type="caution">
    <text evidence="2">The sequence shown here is derived from an EMBL/GenBank/DDBJ whole genome shotgun (WGS) entry which is preliminary data.</text>
</comment>
<accession>A0A225W4R8</accession>
<keyword evidence="3" id="KW-1185">Reference proteome</keyword>
<dbReference type="Gene3D" id="3.30.70.270">
    <property type="match status" value="1"/>
</dbReference>
<feature type="domain" description="Reverse transcriptase/retrotransposon-derived protein RNase H-like" evidence="1">
    <location>
        <begin position="170"/>
        <end position="236"/>
    </location>
</feature>
<dbReference type="InterPro" id="IPR051320">
    <property type="entry name" value="Viral_Replic_Matur_Polypro"/>
</dbReference>
<evidence type="ECO:0000259" key="1">
    <source>
        <dbReference type="Pfam" id="PF17919"/>
    </source>
</evidence>
<gene>
    <name evidence="2" type="ORF">PHMEG_00014479</name>
</gene>
<dbReference type="SUPFAM" id="SSF56672">
    <property type="entry name" value="DNA/RNA polymerases"/>
    <property type="match status" value="1"/>
</dbReference>
<dbReference type="AlphaFoldDB" id="A0A225W4R8"/>
<evidence type="ECO:0000313" key="2">
    <source>
        <dbReference type="EMBL" id="OWZ12374.1"/>
    </source>
</evidence>
<dbReference type="InterPro" id="IPR043502">
    <property type="entry name" value="DNA/RNA_pol_sf"/>
</dbReference>
<dbReference type="OrthoDB" id="121648at2759"/>
<dbReference type="Gene3D" id="3.10.10.10">
    <property type="entry name" value="HIV Type 1 Reverse Transcriptase, subunit A, domain 1"/>
    <property type="match status" value="1"/>
</dbReference>
<dbReference type="InterPro" id="IPR043128">
    <property type="entry name" value="Rev_trsase/Diguanyl_cyclase"/>
</dbReference>
<proteinExistence type="predicted"/>
<dbReference type="PANTHER" id="PTHR33064:SF37">
    <property type="entry name" value="RIBONUCLEASE H"/>
    <property type="match status" value="1"/>
</dbReference>
<dbReference type="EMBL" id="NBNE01001866">
    <property type="protein sequence ID" value="OWZ12374.1"/>
    <property type="molecule type" value="Genomic_DNA"/>
</dbReference>
<dbReference type="InterPro" id="IPR041577">
    <property type="entry name" value="RT_RNaseH_2"/>
</dbReference>
<sequence>MHLRRSPYYVPKVREILLRLSGAKCVSTFDANMGYYARQLATSSRPYTASACPLRNFNTSVYRWGCQLRQANTRLVYLDDILVFSQNEEEHLEHLRIVFERHTKRLITWALRNTAGYSSLGEKDSSNPANCNPTHSQRIAEILRHDKLLSGYGAKQDNPVLTTPSFDKFKAFHAIQQALAEAVLLSFPDFDKPFHVYADASGLELGGIIMQEERILVCYSRTLTEHQKNYTTMELEHPSWSC</sequence>
<protein>
    <submittedName>
        <fullName evidence="2">Retrotransposable element</fullName>
    </submittedName>
</protein>
<dbReference type="Proteomes" id="UP000198211">
    <property type="component" value="Unassembled WGS sequence"/>
</dbReference>
<dbReference type="PANTHER" id="PTHR33064">
    <property type="entry name" value="POL PROTEIN"/>
    <property type="match status" value="1"/>
</dbReference>